<dbReference type="Proteomes" id="UP000320095">
    <property type="component" value="Unassembled WGS sequence"/>
</dbReference>
<comment type="caution">
    <text evidence="3">The sequence shown here is derived from an EMBL/GenBank/DDBJ whole genome shotgun (WGS) entry which is preliminary data.</text>
</comment>
<dbReference type="Pfam" id="PF18879">
    <property type="entry name" value="EspA_EspE"/>
    <property type="match status" value="1"/>
</dbReference>
<dbReference type="InterPro" id="IPR043796">
    <property type="entry name" value="ESX-1_EspA/EspE-like"/>
</dbReference>
<gene>
    <name evidence="3" type="ORF">EAH80_21560</name>
</gene>
<evidence type="ECO:0000313" key="3">
    <source>
        <dbReference type="EMBL" id="TPG31948.1"/>
    </source>
</evidence>
<organism evidence="3 4">
    <name type="scientific">Mycolicibacterium hodleri</name>
    <dbReference type="NCBI Taxonomy" id="49897"/>
    <lineage>
        <taxon>Bacteria</taxon>
        <taxon>Bacillati</taxon>
        <taxon>Actinomycetota</taxon>
        <taxon>Actinomycetes</taxon>
        <taxon>Mycobacteriales</taxon>
        <taxon>Mycobacteriaceae</taxon>
        <taxon>Mycolicibacterium</taxon>
    </lineage>
</organism>
<evidence type="ECO:0000313" key="4">
    <source>
        <dbReference type="Proteomes" id="UP000320095"/>
    </source>
</evidence>
<dbReference type="AlphaFoldDB" id="A0A502E2B6"/>
<sequence>MSALDGFRTIWSHANATFGQGTPIDGSQFDQSDGLRNLQDTVRSARPDGAWTGSASDSYAEANGKHERTLGGIARLDKRLASEVDRSAAVVMAGRRDLENVRQWVNDAAARVPNTTVGERMLYPVISKGSSEIKDILTRSHRDMSAIAGRIHGLSGEYQTLSEGEGGKAGAKLDKLPKTPDTTLDLDDVEYLDPTALGPSHYVEIGPGTWVPENDYPGVAPSPPKAPLDYRDIDYRGPFNPNDSKTWGRTGYKELVPGSGAWVPDPNAPGFAQHPPEVPVDMATAQILDPGQLIPSGMVELYPGSRVAIPDPNLGAPR</sequence>
<feature type="region of interest" description="Disordered" evidence="1">
    <location>
        <begin position="45"/>
        <end position="64"/>
    </location>
</feature>
<protein>
    <submittedName>
        <fullName evidence="3">DUF4226 domain-containing protein</fullName>
    </submittedName>
</protein>
<evidence type="ECO:0000256" key="1">
    <source>
        <dbReference type="SAM" id="MobiDB-lite"/>
    </source>
</evidence>
<reference evidence="3 4" key="1">
    <citation type="journal article" date="2019" name="Environ. Microbiol.">
        <title>Species interactions and distinct microbial communities in high Arctic permafrost affected cryosols are associated with the CH4 and CO2 gas fluxes.</title>
        <authorList>
            <person name="Altshuler I."/>
            <person name="Hamel J."/>
            <person name="Turney S."/>
            <person name="Magnuson E."/>
            <person name="Levesque R."/>
            <person name="Greer C."/>
            <person name="Whyte L.G."/>
        </authorList>
    </citation>
    <scope>NUCLEOTIDE SEQUENCE [LARGE SCALE GENOMIC DNA]</scope>
    <source>
        <strain evidence="3 4">S5.20</strain>
    </source>
</reference>
<keyword evidence="4" id="KW-1185">Reference proteome</keyword>
<dbReference type="EMBL" id="RCZG01000010">
    <property type="protein sequence ID" value="TPG31948.1"/>
    <property type="molecule type" value="Genomic_DNA"/>
</dbReference>
<name>A0A502E2B6_9MYCO</name>
<dbReference type="RefSeq" id="WP_140695424.1">
    <property type="nucleotide sequence ID" value="NZ_RCZG01000010.1"/>
</dbReference>
<proteinExistence type="predicted"/>
<accession>A0A502E2B6</accession>
<evidence type="ECO:0000259" key="2">
    <source>
        <dbReference type="Pfam" id="PF18879"/>
    </source>
</evidence>
<dbReference type="OrthoDB" id="1187707at2"/>
<feature type="domain" description="ESX-1 secretion-associated protein EspA/EspE-like" evidence="2">
    <location>
        <begin position="18"/>
        <end position="99"/>
    </location>
</feature>